<dbReference type="GO" id="GO:0005737">
    <property type="term" value="C:cytoplasm"/>
    <property type="evidence" value="ECO:0007669"/>
    <property type="project" value="UniProtKB-SubCell"/>
</dbReference>
<keyword evidence="5" id="KW-0963">Cytoplasm</keyword>
<accession>A0AAR5Q4T6</accession>
<dbReference type="SUPFAM" id="SSF50324">
    <property type="entry name" value="Inorganic pyrophosphatase"/>
    <property type="match status" value="1"/>
</dbReference>
<evidence type="ECO:0000256" key="2">
    <source>
        <dbReference type="ARBA" id="ARBA00004496"/>
    </source>
</evidence>
<dbReference type="GeneID" id="109543107"/>
<dbReference type="Gene3D" id="3.90.80.10">
    <property type="entry name" value="Inorganic pyrophosphatase"/>
    <property type="match status" value="1"/>
</dbReference>
<keyword evidence="13" id="KW-1185">Reference proteome</keyword>
<dbReference type="KEGG" id="dpa:109543107"/>
<evidence type="ECO:0000256" key="8">
    <source>
        <dbReference type="ARBA" id="ARBA00022842"/>
    </source>
</evidence>
<dbReference type="EnsemblMetazoa" id="XM_019912646.1">
    <property type="protein sequence ID" value="XP_019768205.1"/>
    <property type="gene ID" value="LOC109543107"/>
</dbReference>
<dbReference type="AlphaFoldDB" id="A0AAR5Q4T6"/>
<dbReference type="Pfam" id="PF00719">
    <property type="entry name" value="Pyrophosphatase"/>
    <property type="match status" value="1"/>
</dbReference>
<dbReference type="GO" id="GO:0004427">
    <property type="term" value="F:inorganic diphosphate phosphatase activity"/>
    <property type="evidence" value="ECO:0007669"/>
    <property type="project" value="UniProtKB-EC"/>
</dbReference>
<dbReference type="PROSITE" id="PS00387">
    <property type="entry name" value="PPASE"/>
    <property type="match status" value="1"/>
</dbReference>
<dbReference type="GO" id="GO:0000287">
    <property type="term" value="F:magnesium ion binding"/>
    <property type="evidence" value="ECO:0007669"/>
    <property type="project" value="InterPro"/>
</dbReference>
<keyword evidence="7" id="KW-0378">Hydrolase</keyword>
<evidence type="ECO:0000256" key="11">
    <source>
        <dbReference type="SAM" id="Phobius"/>
    </source>
</evidence>
<keyword evidence="11" id="KW-0472">Membrane</keyword>
<dbReference type="InterPro" id="IPR016024">
    <property type="entry name" value="ARM-type_fold"/>
</dbReference>
<reference evidence="12" key="2">
    <citation type="submission" date="2024-08" db="UniProtKB">
        <authorList>
            <consortium name="EnsemblMetazoa"/>
        </authorList>
    </citation>
    <scope>IDENTIFICATION</scope>
</reference>
<keyword evidence="11" id="KW-1133">Transmembrane helix</keyword>
<comment type="cofactor">
    <cofactor evidence="1">
        <name>Mg(2+)</name>
        <dbReference type="ChEBI" id="CHEBI:18420"/>
    </cofactor>
</comment>
<protein>
    <recommendedName>
        <fullName evidence="10">Inorganic pyrophosphatase</fullName>
        <ecNumber evidence="4">3.6.1.1</ecNumber>
    </recommendedName>
    <alternativeName>
        <fullName evidence="9">Pyrophosphate phospho-hydrolase</fullName>
    </alternativeName>
</protein>
<dbReference type="InterPro" id="IPR029058">
    <property type="entry name" value="AB_hydrolase_fold"/>
</dbReference>
<dbReference type="SUPFAM" id="SSF53474">
    <property type="entry name" value="alpha/beta-Hydrolases"/>
    <property type="match status" value="1"/>
</dbReference>
<evidence type="ECO:0000256" key="10">
    <source>
        <dbReference type="ARBA" id="ARBA00040300"/>
    </source>
</evidence>
<evidence type="ECO:0000256" key="9">
    <source>
        <dbReference type="ARBA" id="ARBA00032535"/>
    </source>
</evidence>
<evidence type="ECO:0000256" key="1">
    <source>
        <dbReference type="ARBA" id="ARBA00001946"/>
    </source>
</evidence>
<dbReference type="InterPro" id="IPR008162">
    <property type="entry name" value="Pyrophosphatase"/>
</dbReference>
<dbReference type="Proteomes" id="UP000019118">
    <property type="component" value="Unassembled WGS sequence"/>
</dbReference>
<dbReference type="CDD" id="cd00412">
    <property type="entry name" value="pyrophosphatase"/>
    <property type="match status" value="1"/>
</dbReference>
<dbReference type="Gene3D" id="1.25.10.10">
    <property type="entry name" value="Leucine-rich Repeat Variant"/>
    <property type="match status" value="1"/>
</dbReference>
<reference evidence="13" key="1">
    <citation type="journal article" date="2013" name="Genome Biol.">
        <title>Draft genome of the mountain pine beetle, Dendroctonus ponderosae Hopkins, a major forest pest.</title>
        <authorList>
            <person name="Keeling C.I."/>
            <person name="Yuen M.M."/>
            <person name="Liao N.Y."/>
            <person name="Docking T.R."/>
            <person name="Chan S.K."/>
            <person name="Taylor G.A."/>
            <person name="Palmquist D.L."/>
            <person name="Jackman S.D."/>
            <person name="Nguyen A."/>
            <person name="Li M."/>
            <person name="Henderson H."/>
            <person name="Janes J.K."/>
            <person name="Zhao Y."/>
            <person name="Pandoh P."/>
            <person name="Moore R."/>
            <person name="Sperling F.A."/>
            <person name="Huber D.P."/>
            <person name="Birol I."/>
            <person name="Jones S.J."/>
            <person name="Bohlmann J."/>
        </authorList>
    </citation>
    <scope>NUCLEOTIDE SEQUENCE</scope>
</reference>
<keyword evidence="6" id="KW-0479">Metal-binding</keyword>
<comment type="subcellular location">
    <subcellularLocation>
        <location evidence="2">Cytoplasm</location>
    </subcellularLocation>
</comment>
<dbReference type="InterPro" id="IPR036649">
    <property type="entry name" value="Pyrophosphatase_sf"/>
</dbReference>
<sequence>MLPYLFWKENKAILKYFTIAFVGSSTAWVYYQVNKTRDILENALDDSVLQFMDHYVAKEETLEEEIIEFEPYLEYRKTGLIQWALNNLKFGYARRLLALSKDSNKYFRTKAVNNLANINYLDSWHFALIANMIDPRTAVALARTPNADRRFFLEPPFRYHNYKKDELINAMREFLIEVFEKSQHPCMGYFLSKAFVYDHDSGHIVDHDSSSLELSKFIQTEKEILPMCLESLLHHCNVERYSTDIADLNGLPLLMEIYKRYSGDINVTIKLCQILSYMSYNRHLLEPFCKSGWIGVLSNWAHHKDIRVSIPAARALANLDDDNDARYPSQLYVLHPLNRTKFDQAVDVIFVHGLLGGVFFTWRQRQTNPVAAGFIGSETADSEARRTTKQYFQDITDKILTNEYEIVWNDIPLNSSDNCSGPFTCPGEKFDFDNAPVEDGSYTYCWPKDWLAQDCKNIRVIGINYNTSLSMWAPLCPSRKEKLTLNERSDLMVEKLVQSEVGKRPIVWITHSMGGLIVKNILCKDDENGPVSPLHDIPLMVDADKKIFNMVVEVPRWTNAKMEITMKEVLNPIKQDVKKGKPRFVANCFPHHGYIWNYGALPQTWENPEHLDDGTGCKGDNDPIDVLEIGYRVAKRGEVLQVKVLGTIALIDEGETDWKLIAIDINDPSADQINDVSDVEKHFPGLLKASVEWFKIYKIPDGKPENHFAFNGEAKSAAFAHKIIDEVHAFWKTLIDKEVDAKGISCVNTTLDGSQFKMSRSEAEEVVKKTPEFVHPQPLEPIVDSVYYMPNSHRELTCRCRL</sequence>
<dbReference type="InterPro" id="IPR011989">
    <property type="entry name" value="ARM-like"/>
</dbReference>
<evidence type="ECO:0000313" key="13">
    <source>
        <dbReference type="Proteomes" id="UP000019118"/>
    </source>
</evidence>
<name>A0AAR5Q4T6_DENPD</name>
<dbReference type="GO" id="GO:0006796">
    <property type="term" value="P:phosphate-containing compound metabolic process"/>
    <property type="evidence" value="ECO:0007669"/>
    <property type="project" value="InterPro"/>
</dbReference>
<evidence type="ECO:0000256" key="7">
    <source>
        <dbReference type="ARBA" id="ARBA00022801"/>
    </source>
</evidence>
<feature type="transmembrane region" description="Helical" evidence="11">
    <location>
        <begin position="12"/>
        <end position="31"/>
    </location>
</feature>
<dbReference type="PANTHER" id="PTHR10286">
    <property type="entry name" value="INORGANIC PYROPHOSPHATASE"/>
    <property type="match status" value="1"/>
</dbReference>
<dbReference type="EC" id="3.6.1.1" evidence="4"/>
<evidence type="ECO:0000256" key="5">
    <source>
        <dbReference type="ARBA" id="ARBA00022490"/>
    </source>
</evidence>
<proteinExistence type="inferred from homology"/>
<dbReference type="SUPFAM" id="SSF48371">
    <property type="entry name" value="ARM repeat"/>
    <property type="match status" value="1"/>
</dbReference>
<dbReference type="FunFam" id="3.90.80.10:FF:000004">
    <property type="entry name" value="Inorganic pyrophosphatase"/>
    <property type="match status" value="1"/>
</dbReference>
<evidence type="ECO:0000256" key="3">
    <source>
        <dbReference type="ARBA" id="ARBA00006220"/>
    </source>
</evidence>
<evidence type="ECO:0000256" key="4">
    <source>
        <dbReference type="ARBA" id="ARBA00012146"/>
    </source>
</evidence>
<keyword evidence="8" id="KW-0460">Magnesium</keyword>
<organism evidence="12 13">
    <name type="scientific">Dendroctonus ponderosae</name>
    <name type="common">Mountain pine beetle</name>
    <dbReference type="NCBI Taxonomy" id="77166"/>
    <lineage>
        <taxon>Eukaryota</taxon>
        <taxon>Metazoa</taxon>
        <taxon>Ecdysozoa</taxon>
        <taxon>Arthropoda</taxon>
        <taxon>Hexapoda</taxon>
        <taxon>Insecta</taxon>
        <taxon>Pterygota</taxon>
        <taxon>Neoptera</taxon>
        <taxon>Endopterygota</taxon>
        <taxon>Coleoptera</taxon>
        <taxon>Polyphaga</taxon>
        <taxon>Cucujiformia</taxon>
        <taxon>Curculionidae</taxon>
        <taxon>Scolytinae</taxon>
        <taxon>Dendroctonus</taxon>
    </lineage>
</organism>
<keyword evidence="11" id="KW-0812">Transmembrane</keyword>
<evidence type="ECO:0000256" key="6">
    <source>
        <dbReference type="ARBA" id="ARBA00022723"/>
    </source>
</evidence>
<comment type="similarity">
    <text evidence="3">Belongs to the PPase family.</text>
</comment>
<evidence type="ECO:0000313" key="12">
    <source>
        <dbReference type="EnsemblMetazoa" id="XP_019768205.1"/>
    </source>
</evidence>